<reference evidence="4" key="1">
    <citation type="submission" date="2021-02" db="EMBL/GenBank/DDBJ databases">
        <authorList>
            <person name="Nowell W R."/>
        </authorList>
    </citation>
    <scope>NUCLEOTIDE SEQUENCE</scope>
</reference>
<dbReference type="InterPro" id="IPR020845">
    <property type="entry name" value="AMP-binding_CS"/>
</dbReference>
<dbReference type="InterPro" id="IPR000873">
    <property type="entry name" value="AMP-dep_synth/lig_dom"/>
</dbReference>
<dbReference type="AlphaFoldDB" id="A0A821JLL1"/>
<dbReference type="PANTHER" id="PTHR44845">
    <property type="entry name" value="CARRIER DOMAIN-CONTAINING PROTEIN"/>
    <property type="match status" value="1"/>
</dbReference>
<gene>
    <name evidence="4" type="ORF">UJA718_LOCUS37238</name>
</gene>
<comment type="caution">
    <text evidence="4">The sequence shown here is derived from an EMBL/GenBank/DDBJ whole genome shotgun (WGS) entry which is preliminary data.</text>
</comment>
<dbReference type="PANTHER" id="PTHR44845:SF6">
    <property type="entry name" value="BETA-ALANINE-ACTIVATING ENZYME"/>
    <property type="match status" value="1"/>
</dbReference>
<organism evidence="4 5">
    <name type="scientific">Rotaria socialis</name>
    <dbReference type="NCBI Taxonomy" id="392032"/>
    <lineage>
        <taxon>Eukaryota</taxon>
        <taxon>Metazoa</taxon>
        <taxon>Spiralia</taxon>
        <taxon>Gnathifera</taxon>
        <taxon>Rotifera</taxon>
        <taxon>Eurotatoria</taxon>
        <taxon>Bdelloidea</taxon>
        <taxon>Philodinida</taxon>
        <taxon>Philodinidae</taxon>
        <taxon>Rotaria</taxon>
    </lineage>
</organism>
<feature type="non-terminal residue" evidence="4">
    <location>
        <position position="248"/>
    </location>
</feature>
<dbReference type="Proteomes" id="UP000663873">
    <property type="component" value="Unassembled WGS sequence"/>
</dbReference>
<dbReference type="EMBL" id="CAJOBP010036799">
    <property type="protein sequence ID" value="CAF4720769.1"/>
    <property type="molecule type" value="Genomic_DNA"/>
</dbReference>
<dbReference type="Pfam" id="PF00501">
    <property type="entry name" value="AMP-binding"/>
    <property type="match status" value="1"/>
</dbReference>
<evidence type="ECO:0000259" key="3">
    <source>
        <dbReference type="Pfam" id="PF00501"/>
    </source>
</evidence>
<keyword evidence="2" id="KW-0597">Phosphoprotein</keyword>
<evidence type="ECO:0000256" key="2">
    <source>
        <dbReference type="ARBA" id="ARBA00022553"/>
    </source>
</evidence>
<keyword evidence="1" id="KW-0596">Phosphopantetheine</keyword>
<proteinExistence type="predicted"/>
<dbReference type="Gene3D" id="3.40.50.980">
    <property type="match status" value="2"/>
</dbReference>
<protein>
    <recommendedName>
        <fullName evidence="3">AMP-dependent synthetase/ligase domain-containing protein</fullName>
    </recommendedName>
</protein>
<accession>A0A821JLL1</accession>
<evidence type="ECO:0000313" key="4">
    <source>
        <dbReference type="EMBL" id="CAF4720769.1"/>
    </source>
</evidence>
<dbReference type="PROSITE" id="PS00455">
    <property type="entry name" value="AMP_BINDING"/>
    <property type="match status" value="1"/>
</dbReference>
<dbReference type="FunFam" id="3.40.50.980:FF:000001">
    <property type="entry name" value="Non-ribosomal peptide synthetase"/>
    <property type="match status" value="1"/>
</dbReference>
<evidence type="ECO:0000256" key="1">
    <source>
        <dbReference type="ARBA" id="ARBA00022450"/>
    </source>
</evidence>
<sequence>MDRHFTELATHTTLHKVFEEEVEKSSEKIAVVYEDVQLTYRELNEKANRLAHYLRSICDIQPDDIIALFLDKSELMIVSILGVWKSGAAYVPIDPTYPDDRIEFIVQDTKAKIVLTNKKYKTRFDRYDIVKIEVDCPLINQLINNNSITCNPDPNATRDNLAYVIYTSGTTGKPKEQLTLSILSSNKLIIVSKTFPFDENFYYYLNQNELTYLSGTPTQISQMDLRNLKHLRSLTLAGEPLSEMVFDK</sequence>
<keyword evidence="5" id="KW-1185">Reference proteome</keyword>
<evidence type="ECO:0000313" key="5">
    <source>
        <dbReference type="Proteomes" id="UP000663873"/>
    </source>
</evidence>
<feature type="domain" description="AMP-dependent synthetase/ligase" evidence="3">
    <location>
        <begin position="18"/>
        <end position="175"/>
    </location>
</feature>
<dbReference type="SUPFAM" id="SSF56801">
    <property type="entry name" value="Acetyl-CoA synthetase-like"/>
    <property type="match status" value="1"/>
</dbReference>
<name>A0A821JLL1_9BILA</name>